<dbReference type="SUPFAM" id="SSF53448">
    <property type="entry name" value="Nucleotide-diphospho-sugar transferases"/>
    <property type="match status" value="1"/>
</dbReference>
<name>A0AAJ2DEE1_SERFO</name>
<dbReference type="InterPro" id="IPR037401">
    <property type="entry name" value="SnoaL-like"/>
</dbReference>
<evidence type="ECO:0000313" key="3">
    <source>
        <dbReference type="Proteomes" id="UP001224622"/>
    </source>
</evidence>
<dbReference type="EMBL" id="JAVIGA010000035">
    <property type="protein sequence ID" value="MDQ9129370.1"/>
    <property type="molecule type" value="Genomic_DNA"/>
</dbReference>
<reference evidence="2" key="1">
    <citation type="submission" date="2023-08" db="EMBL/GenBank/DDBJ databases">
        <title>The Comparative Genomic Analysis of Yersiniaceae from Polar Regions.</title>
        <authorList>
            <person name="Goncharov A."/>
            <person name="Aslanov B."/>
            <person name="Kolodzhieva V."/>
            <person name="Azarov D."/>
            <person name="Mochov A."/>
            <person name="Lebedeva E."/>
        </authorList>
    </citation>
    <scope>NUCLEOTIDE SEQUENCE</scope>
    <source>
        <strain evidence="2">Vf</strain>
    </source>
</reference>
<accession>A0AAJ2DEE1</accession>
<evidence type="ECO:0000313" key="2">
    <source>
        <dbReference type="EMBL" id="MDQ9129370.1"/>
    </source>
</evidence>
<gene>
    <name evidence="2" type="ORF">RDT67_23405</name>
</gene>
<dbReference type="Gene3D" id="3.10.450.50">
    <property type="match status" value="1"/>
</dbReference>
<sequence length="362" mass="40776">MNVLFPMTGPNKFDGDEYIYPKPLIDILGKTIIERALEPYSALSSIKKIIIVISLNDVKEYNLDYVIRQIVPADKLELIVLDSSTKGATCTALLAVDHIDSDEPLVIASCDQIFDTDLNTALSYFSDSHFDFGTISFNAVHPKWSFVRLDDGKIVEAAEKRPISNTAIAGFYYYKCGHDFIEAAKEQIRKNANHKGQFYLSGTLNELVLKGKTGAAYLINDNEYTNMYDTSSIKSYVKRLEGRNNDNHNLLSLTNNYISAFNRKDINKIAAMLSNNFWLKESGSPAIVGHEVCLNFMNALFRTNEILNFIPKDIYVSDSTSVIHFDLKLSNKTISGVDVIEWKNGKILSVHAYLDDYNDEKS</sequence>
<comment type="caution">
    <text evidence="2">The sequence shown here is derived from an EMBL/GenBank/DDBJ whole genome shotgun (WGS) entry which is preliminary data.</text>
</comment>
<dbReference type="Proteomes" id="UP001224622">
    <property type="component" value="Unassembled WGS sequence"/>
</dbReference>
<protein>
    <submittedName>
        <fullName evidence="2">Nuclear transport factor 2 family protein</fullName>
    </submittedName>
</protein>
<dbReference type="RefSeq" id="WP_309048377.1">
    <property type="nucleotide sequence ID" value="NZ_JAVIGA010000035.1"/>
</dbReference>
<dbReference type="Pfam" id="PF12680">
    <property type="entry name" value="SnoaL_2"/>
    <property type="match status" value="1"/>
</dbReference>
<feature type="domain" description="SnoaL-like" evidence="1">
    <location>
        <begin position="256"/>
        <end position="348"/>
    </location>
</feature>
<organism evidence="2 3">
    <name type="scientific">Serratia fonticola</name>
    <dbReference type="NCBI Taxonomy" id="47917"/>
    <lineage>
        <taxon>Bacteria</taxon>
        <taxon>Pseudomonadati</taxon>
        <taxon>Pseudomonadota</taxon>
        <taxon>Gammaproteobacteria</taxon>
        <taxon>Enterobacterales</taxon>
        <taxon>Yersiniaceae</taxon>
        <taxon>Serratia</taxon>
    </lineage>
</organism>
<dbReference type="InterPro" id="IPR032710">
    <property type="entry name" value="NTF2-like_dom_sf"/>
</dbReference>
<dbReference type="Gene3D" id="3.90.550.10">
    <property type="entry name" value="Spore Coat Polysaccharide Biosynthesis Protein SpsA, Chain A"/>
    <property type="match status" value="1"/>
</dbReference>
<dbReference type="InterPro" id="IPR029044">
    <property type="entry name" value="Nucleotide-diphossugar_trans"/>
</dbReference>
<dbReference type="SUPFAM" id="SSF54427">
    <property type="entry name" value="NTF2-like"/>
    <property type="match status" value="1"/>
</dbReference>
<evidence type="ECO:0000259" key="1">
    <source>
        <dbReference type="Pfam" id="PF12680"/>
    </source>
</evidence>
<proteinExistence type="predicted"/>
<dbReference type="AlphaFoldDB" id="A0AAJ2DEE1"/>